<dbReference type="SMART" id="SM01003">
    <property type="entry name" value="AlaDh_PNT_N"/>
    <property type="match status" value="1"/>
</dbReference>
<keyword evidence="4" id="KW-0521">NADP</keyword>
<dbReference type="EC" id="7.1.1.1" evidence="2"/>
<feature type="domain" description="Alanine dehydrogenase/pyridine nucleotide transhydrogenase N-terminal" evidence="9">
    <location>
        <begin position="4"/>
        <end position="136"/>
    </location>
</feature>
<keyword evidence="6" id="KW-0520">NAD</keyword>
<comment type="caution">
    <text evidence="10">The sequence shown here is derived from an EMBL/GenBank/DDBJ whole genome shotgun (WGS) entry which is preliminary data.</text>
</comment>
<dbReference type="PANTHER" id="PTHR10160:SF19">
    <property type="entry name" value="PROTON-TRANSLOCATING NAD(P)(+) TRANSHYDROGENASE"/>
    <property type="match status" value="1"/>
</dbReference>
<evidence type="ECO:0000256" key="5">
    <source>
        <dbReference type="ARBA" id="ARBA00022967"/>
    </source>
</evidence>
<dbReference type="InterPro" id="IPR007698">
    <property type="entry name" value="AlaDH/PNT_NAD(H)-bd"/>
</dbReference>
<proteinExistence type="predicted"/>
<dbReference type="SUPFAM" id="SSF51735">
    <property type="entry name" value="NAD(P)-binding Rossmann-fold domains"/>
    <property type="match status" value="1"/>
</dbReference>
<evidence type="ECO:0000256" key="3">
    <source>
        <dbReference type="ARBA" id="ARBA00022741"/>
    </source>
</evidence>
<name>A0A7X6HC41_9MICC</name>
<dbReference type="GO" id="GO:0008750">
    <property type="term" value="F:proton-translocating NAD(P)+ transhydrogenase activity"/>
    <property type="evidence" value="ECO:0007669"/>
    <property type="project" value="UniProtKB-EC"/>
</dbReference>
<evidence type="ECO:0000313" key="10">
    <source>
        <dbReference type="EMBL" id="NKX54241.1"/>
    </source>
</evidence>
<keyword evidence="5" id="KW-1278">Translocase</keyword>
<evidence type="ECO:0000256" key="4">
    <source>
        <dbReference type="ARBA" id="ARBA00022857"/>
    </source>
</evidence>
<dbReference type="SMART" id="SM01002">
    <property type="entry name" value="AlaDh_PNT_C"/>
    <property type="match status" value="1"/>
</dbReference>
<comment type="function">
    <text evidence="1">The transhydrogenation between NADH and NADP is coupled to respiration and ATP hydrolysis and functions as a proton pump across the membrane.</text>
</comment>
<dbReference type="GO" id="GO:0050661">
    <property type="term" value="F:NADP binding"/>
    <property type="evidence" value="ECO:0007669"/>
    <property type="project" value="TreeGrafter"/>
</dbReference>
<organism evidence="10 11">
    <name type="scientific">Arthrobacter mobilis</name>
    <dbReference type="NCBI Taxonomy" id="2724944"/>
    <lineage>
        <taxon>Bacteria</taxon>
        <taxon>Bacillati</taxon>
        <taxon>Actinomycetota</taxon>
        <taxon>Actinomycetes</taxon>
        <taxon>Micrococcales</taxon>
        <taxon>Micrococcaceae</taxon>
        <taxon>Arthrobacter</taxon>
    </lineage>
</organism>
<accession>A0A7X6HC41</accession>
<dbReference type="Pfam" id="PF01262">
    <property type="entry name" value="AlaDh_PNT_C"/>
    <property type="match status" value="1"/>
</dbReference>
<dbReference type="RefSeq" id="WP_168485582.1">
    <property type="nucleotide sequence ID" value="NZ_JAAZSQ010000004.1"/>
</dbReference>
<reference evidence="10 11" key="1">
    <citation type="submission" date="2020-04" db="EMBL/GenBank/DDBJ databases">
        <title>Arthrobacter sp. nov.</title>
        <authorList>
            <person name="Liu S."/>
        </authorList>
    </citation>
    <scope>NUCLEOTIDE SEQUENCE [LARGE SCALE GENOMIC DNA]</scope>
    <source>
        <strain evidence="10 11">E918</strain>
    </source>
</reference>
<sequence length="381" mass="39715">MLISLVRERAPEETRVGLVPDAVAKLAAAGHRVLVEPGAGERADFGDPEYVQAGAELADDGPERADLTVSVRPLTGDTVARLRRGTATVSFLPAAQSLELVRQLAGAGITSFALELVPRISRAQAMDAMSSQALVAGYRCAIIAADMLPRMFPLNMTAAGTLQPAQVLVLGAGVAGLQAIATCRRLGAVVRAYDVRAAAAEEIASVGGKPIELDLETLEGSGGYAREMTADRARRQQELLEPYIAAADVLITTAAVPGRQAPRLVTADNVRRMKAGSVVIDLAAETGGNVEGSVPGETVRIGRARVWGGRNVPGQLPGPASRLLAQNIVNLLGLLTGPEGRFSADFADEIVAGACVTHDGQVRHEPTKALLQGPLDAERPA</sequence>
<feature type="domain" description="Alanine dehydrogenase/pyridine nucleotide transhydrogenase NAD(H)-binding" evidence="8">
    <location>
        <begin position="145"/>
        <end position="308"/>
    </location>
</feature>
<evidence type="ECO:0000256" key="1">
    <source>
        <dbReference type="ARBA" id="ARBA00003943"/>
    </source>
</evidence>
<dbReference type="CDD" id="cd05304">
    <property type="entry name" value="Rubrum_tdh"/>
    <property type="match status" value="1"/>
</dbReference>
<dbReference type="Pfam" id="PF05222">
    <property type="entry name" value="AlaDh_PNT_N"/>
    <property type="match status" value="1"/>
</dbReference>
<comment type="catalytic activity">
    <reaction evidence="7">
        <text>NAD(+) + NADPH + H(+)(in) = NADH + NADP(+) + H(+)(out)</text>
        <dbReference type="Rhea" id="RHEA:47992"/>
        <dbReference type="ChEBI" id="CHEBI:15378"/>
        <dbReference type="ChEBI" id="CHEBI:57540"/>
        <dbReference type="ChEBI" id="CHEBI:57783"/>
        <dbReference type="ChEBI" id="CHEBI:57945"/>
        <dbReference type="ChEBI" id="CHEBI:58349"/>
        <dbReference type="EC" id="7.1.1.1"/>
    </reaction>
</comment>
<keyword evidence="3" id="KW-0547">Nucleotide-binding</keyword>
<dbReference type="Proteomes" id="UP000544090">
    <property type="component" value="Unassembled WGS sequence"/>
</dbReference>
<dbReference type="Gene3D" id="3.40.50.720">
    <property type="entry name" value="NAD(P)-binding Rossmann-like Domain"/>
    <property type="match status" value="2"/>
</dbReference>
<protein>
    <recommendedName>
        <fullName evidence="2">proton-translocating NAD(P)(+) transhydrogenase</fullName>
        <ecNumber evidence="2">7.1.1.1</ecNumber>
    </recommendedName>
</protein>
<dbReference type="GO" id="GO:0005886">
    <property type="term" value="C:plasma membrane"/>
    <property type="evidence" value="ECO:0007669"/>
    <property type="project" value="TreeGrafter"/>
</dbReference>
<keyword evidence="11" id="KW-1185">Reference proteome</keyword>
<evidence type="ECO:0000256" key="7">
    <source>
        <dbReference type="ARBA" id="ARBA00048202"/>
    </source>
</evidence>
<dbReference type="SUPFAM" id="SSF52283">
    <property type="entry name" value="Formate/glycerate dehydrogenase catalytic domain-like"/>
    <property type="match status" value="1"/>
</dbReference>
<gene>
    <name evidence="10" type="ORF">HGG74_06725</name>
</gene>
<dbReference type="PANTHER" id="PTHR10160">
    <property type="entry name" value="NAD(P) TRANSHYDROGENASE"/>
    <property type="match status" value="1"/>
</dbReference>
<evidence type="ECO:0000256" key="2">
    <source>
        <dbReference type="ARBA" id="ARBA00012943"/>
    </source>
</evidence>
<evidence type="ECO:0000256" key="6">
    <source>
        <dbReference type="ARBA" id="ARBA00023027"/>
    </source>
</evidence>
<dbReference type="AlphaFoldDB" id="A0A7X6HC41"/>
<evidence type="ECO:0000259" key="9">
    <source>
        <dbReference type="SMART" id="SM01003"/>
    </source>
</evidence>
<dbReference type="EMBL" id="JAAZSQ010000004">
    <property type="protein sequence ID" value="NKX54241.1"/>
    <property type="molecule type" value="Genomic_DNA"/>
</dbReference>
<dbReference type="GO" id="GO:0006740">
    <property type="term" value="P:NADPH regeneration"/>
    <property type="evidence" value="ECO:0007669"/>
    <property type="project" value="TreeGrafter"/>
</dbReference>
<evidence type="ECO:0000259" key="8">
    <source>
        <dbReference type="SMART" id="SM01002"/>
    </source>
</evidence>
<evidence type="ECO:0000313" key="11">
    <source>
        <dbReference type="Proteomes" id="UP000544090"/>
    </source>
</evidence>
<dbReference type="InterPro" id="IPR007886">
    <property type="entry name" value="AlaDH/PNT_N"/>
</dbReference>
<dbReference type="InterPro" id="IPR036291">
    <property type="entry name" value="NAD(P)-bd_dom_sf"/>
</dbReference>